<organism evidence="9 10">
    <name type="scientific">Swingsia samuiensis</name>
    <dbReference type="NCBI Taxonomy" id="1293412"/>
    <lineage>
        <taxon>Bacteria</taxon>
        <taxon>Pseudomonadati</taxon>
        <taxon>Pseudomonadota</taxon>
        <taxon>Alphaproteobacteria</taxon>
        <taxon>Acetobacterales</taxon>
        <taxon>Acetobacteraceae</taxon>
        <taxon>Swingsia</taxon>
    </lineage>
</organism>
<evidence type="ECO:0000313" key="10">
    <source>
        <dbReference type="Proteomes" id="UP000316313"/>
    </source>
</evidence>
<sequence>MVEWEEAALIVSVQPYGEGSALVHLFSEQHGISHGMVRGGRSRRQSFLWQVGNLVMARYRARLAENLGSIIAEPIQSVGNRLLDFPLSLAIVTSACALVDGALPQGEAHPELFMRLVRLLMLISLEPHMPSVTPYLLWEKELLAELGYGLDLSVCAVTGHRENLKFVSPKTGRAVSEEGAGEWRDRLLPLPSFFLNTAEDGSPEEWLQGMNLTGHFFSRWVFGVRHLPLPFARERLLNRVHGLVENGPDVSV</sequence>
<dbReference type="Proteomes" id="UP000316313">
    <property type="component" value="Chromosome"/>
</dbReference>
<proteinExistence type="inferred from homology"/>
<gene>
    <name evidence="7 9" type="primary">recO</name>
    <name evidence="9" type="ORF">E3D00_00375</name>
</gene>
<evidence type="ECO:0000256" key="2">
    <source>
        <dbReference type="ARBA" id="ARBA00021310"/>
    </source>
</evidence>
<dbReference type="GO" id="GO:0006302">
    <property type="term" value="P:double-strand break repair"/>
    <property type="evidence" value="ECO:0007669"/>
    <property type="project" value="TreeGrafter"/>
</dbReference>
<dbReference type="NCBIfam" id="TIGR00613">
    <property type="entry name" value="reco"/>
    <property type="match status" value="1"/>
</dbReference>
<dbReference type="Pfam" id="PF11967">
    <property type="entry name" value="RecO_N"/>
    <property type="match status" value="1"/>
</dbReference>
<keyword evidence="4 7" id="KW-0233">DNA recombination</keyword>
<dbReference type="EMBL" id="CP038141">
    <property type="protein sequence ID" value="QDH16195.1"/>
    <property type="molecule type" value="Genomic_DNA"/>
</dbReference>
<evidence type="ECO:0000259" key="8">
    <source>
        <dbReference type="Pfam" id="PF11967"/>
    </source>
</evidence>
<dbReference type="InterPro" id="IPR042242">
    <property type="entry name" value="RecO_C"/>
</dbReference>
<dbReference type="AlphaFoldDB" id="A0A4Y6UJL3"/>
<dbReference type="GO" id="GO:0043590">
    <property type="term" value="C:bacterial nucleoid"/>
    <property type="evidence" value="ECO:0007669"/>
    <property type="project" value="TreeGrafter"/>
</dbReference>
<comment type="similarity">
    <text evidence="1 7">Belongs to the RecO family.</text>
</comment>
<evidence type="ECO:0000256" key="5">
    <source>
        <dbReference type="ARBA" id="ARBA00023204"/>
    </source>
</evidence>
<evidence type="ECO:0000313" key="9">
    <source>
        <dbReference type="EMBL" id="QDH16195.1"/>
    </source>
</evidence>
<dbReference type="InterPro" id="IPR012340">
    <property type="entry name" value="NA-bd_OB-fold"/>
</dbReference>
<evidence type="ECO:0000256" key="6">
    <source>
        <dbReference type="ARBA" id="ARBA00033409"/>
    </source>
</evidence>
<reference evidence="9 10" key="1">
    <citation type="submission" date="2019-03" db="EMBL/GenBank/DDBJ databases">
        <title>The complete genome sequence of Swingsia samuiensis NBRC107927(T).</title>
        <authorList>
            <person name="Chua K.-O."/>
            <person name="Chan K.-G."/>
            <person name="See-Too W.-S."/>
        </authorList>
    </citation>
    <scope>NUCLEOTIDE SEQUENCE [LARGE SCALE GENOMIC DNA]</scope>
    <source>
        <strain evidence="9 10">AH83</strain>
    </source>
</reference>
<dbReference type="PANTHER" id="PTHR33991">
    <property type="entry name" value="DNA REPAIR PROTEIN RECO"/>
    <property type="match status" value="1"/>
</dbReference>
<dbReference type="Gene3D" id="1.20.1440.120">
    <property type="entry name" value="Recombination protein O, C-terminal domain"/>
    <property type="match status" value="1"/>
</dbReference>
<protein>
    <recommendedName>
        <fullName evidence="2 7">DNA repair protein RecO</fullName>
    </recommendedName>
    <alternativeName>
        <fullName evidence="6 7">Recombination protein O</fullName>
    </alternativeName>
</protein>
<dbReference type="InterPro" id="IPR037278">
    <property type="entry name" value="ARFGAP/RecO"/>
</dbReference>
<evidence type="ECO:0000256" key="1">
    <source>
        <dbReference type="ARBA" id="ARBA00007452"/>
    </source>
</evidence>
<comment type="function">
    <text evidence="7">Involved in DNA repair and RecF pathway recombination.</text>
</comment>
<dbReference type="PANTHER" id="PTHR33991:SF1">
    <property type="entry name" value="DNA REPAIR PROTEIN RECO"/>
    <property type="match status" value="1"/>
</dbReference>
<dbReference type="RefSeq" id="WP_141458916.1">
    <property type="nucleotide sequence ID" value="NZ_CP038141.1"/>
</dbReference>
<feature type="domain" description="DNA replication/recombination mediator RecO N-terminal" evidence="8">
    <location>
        <begin position="1"/>
        <end position="77"/>
    </location>
</feature>
<dbReference type="SUPFAM" id="SSF50249">
    <property type="entry name" value="Nucleic acid-binding proteins"/>
    <property type="match status" value="1"/>
</dbReference>
<evidence type="ECO:0000256" key="7">
    <source>
        <dbReference type="HAMAP-Rule" id="MF_00201"/>
    </source>
</evidence>
<accession>A0A4Y6UJL3</accession>
<dbReference type="OrthoDB" id="9804792at2"/>
<evidence type="ECO:0000256" key="3">
    <source>
        <dbReference type="ARBA" id="ARBA00022763"/>
    </source>
</evidence>
<dbReference type="KEGG" id="ssam:E3D00_00375"/>
<dbReference type="Gene3D" id="2.40.50.140">
    <property type="entry name" value="Nucleic acid-binding proteins"/>
    <property type="match status" value="1"/>
</dbReference>
<dbReference type="GO" id="GO:0006310">
    <property type="term" value="P:DNA recombination"/>
    <property type="evidence" value="ECO:0007669"/>
    <property type="project" value="UniProtKB-UniRule"/>
</dbReference>
<dbReference type="HAMAP" id="MF_00201">
    <property type="entry name" value="RecO"/>
    <property type="match status" value="1"/>
</dbReference>
<evidence type="ECO:0000256" key="4">
    <source>
        <dbReference type="ARBA" id="ARBA00023172"/>
    </source>
</evidence>
<dbReference type="InterPro" id="IPR003717">
    <property type="entry name" value="RecO"/>
</dbReference>
<dbReference type="Pfam" id="PF02565">
    <property type="entry name" value="RecO_C"/>
    <property type="match status" value="1"/>
</dbReference>
<name>A0A4Y6UJL3_9PROT</name>
<keyword evidence="3 7" id="KW-0227">DNA damage</keyword>
<dbReference type="SUPFAM" id="SSF57863">
    <property type="entry name" value="ArfGap/RecO-like zinc finger"/>
    <property type="match status" value="1"/>
</dbReference>
<keyword evidence="5 7" id="KW-0234">DNA repair</keyword>
<keyword evidence="10" id="KW-1185">Reference proteome</keyword>
<dbReference type="InterPro" id="IPR022572">
    <property type="entry name" value="DNA_rep/recomb_RecO_N"/>
</dbReference>